<dbReference type="InterPro" id="IPR013785">
    <property type="entry name" value="Aldolase_TIM"/>
</dbReference>
<dbReference type="Proteomes" id="UP000182427">
    <property type="component" value="Chromosome I"/>
</dbReference>
<dbReference type="AlphaFoldDB" id="A0A1G7HIG9"/>
<dbReference type="GO" id="GO:0003824">
    <property type="term" value="F:catalytic activity"/>
    <property type="evidence" value="ECO:0007669"/>
    <property type="project" value="InterPro"/>
</dbReference>
<dbReference type="RefSeq" id="WP_231966764.1">
    <property type="nucleotide sequence ID" value="NZ_LT629690.1"/>
</dbReference>
<evidence type="ECO:0000313" key="7">
    <source>
        <dbReference type="EMBL" id="SDF00064.1"/>
    </source>
</evidence>
<keyword evidence="5" id="KW-0411">Iron-sulfur</keyword>
<evidence type="ECO:0000256" key="2">
    <source>
        <dbReference type="ARBA" id="ARBA00022691"/>
    </source>
</evidence>
<dbReference type="Pfam" id="PF04055">
    <property type="entry name" value="Radical_SAM"/>
    <property type="match status" value="1"/>
</dbReference>
<dbReference type="PANTHER" id="PTHR11228:SF7">
    <property type="entry name" value="PQQA PEPTIDE CYCLASE"/>
    <property type="match status" value="1"/>
</dbReference>
<dbReference type="EMBL" id="LT629690">
    <property type="protein sequence ID" value="SDF00064.1"/>
    <property type="molecule type" value="Genomic_DNA"/>
</dbReference>
<evidence type="ECO:0000256" key="5">
    <source>
        <dbReference type="ARBA" id="ARBA00023014"/>
    </source>
</evidence>
<proteinExistence type="predicted"/>
<feature type="domain" description="Radical SAM core" evidence="6">
    <location>
        <begin position="23"/>
        <end position="235"/>
    </location>
</feature>
<keyword evidence="8" id="KW-1185">Reference proteome</keyword>
<dbReference type="SFLD" id="SFLDG01067">
    <property type="entry name" value="SPASM/twitch_domain_containing"/>
    <property type="match status" value="1"/>
</dbReference>
<protein>
    <submittedName>
        <fullName evidence="7">Radical SAM superfamily enzyme, MoaA/NifB/PqqE/SkfB family</fullName>
    </submittedName>
</protein>
<evidence type="ECO:0000256" key="3">
    <source>
        <dbReference type="ARBA" id="ARBA00022723"/>
    </source>
</evidence>
<evidence type="ECO:0000259" key="6">
    <source>
        <dbReference type="PROSITE" id="PS51918"/>
    </source>
</evidence>
<evidence type="ECO:0000256" key="1">
    <source>
        <dbReference type="ARBA" id="ARBA00001966"/>
    </source>
</evidence>
<keyword evidence="3" id="KW-0479">Metal-binding</keyword>
<dbReference type="SFLD" id="SFLDS00029">
    <property type="entry name" value="Radical_SAM"/>
    <property type="match status" value="1"/>
</dbReference>
<dbReference type="PROSITE" id="PS51918">
    <property type="entry name" value="RADICAL_SAM"/>
    <property type="match status" value="1"/>
</dbReference>
<gene>
    <name evidence="7" type="ORF">SAMN05444167_1083</name>
</gene>
<dbReference type="PANTHER" id="PTHR11228">
    <property type="entry name" value="RADICAL SAM DOMAIN PROTEIN"/>
    <property type="match status" value="1"/>
</dbReference>
<sequence length="351" mass="39028">MWIVLGDVMKKSEVLKAWASILSGRAPSLSIEITKECPLRCPGCYAFDAAHLGSFTQLSQLSDFKGDELVTRVLALLDELKPLHVSLVGGDPLVRYRELEQLLPQIEARGIHTQVVTSAFRVIPSHWKDYTKLNVVVSIDGLQPEHDERRKPATYERILKNIVDAQVTIHSTITSQIASRPGYLEEFLAFWSANPSIRKIWFSLFTPQRGATDPEILSPVQRTVVMNELRRLRPLYPKLDMHDIVIDEIATPPSSPEECIFARTTETISADLKTQITPCQFGGDPDCSQCGCIASMGLAAVGHYRVLGGLTAGHLFMASDRIGKGWRKARGTFSSKRATQTKSVPFKILSN</sequence>
<accession>A0A1G7HIG9</accession>
<dbReference type="SUPFAM" id="SSF102114">
    <property type="entry name" value="Radical SAM enzymes"/>
    <property type="match status" value="1"/>
</dbReference>
<dbReference type="Gene3D" id="3.20.20.70">
    <property type="entry name" value="Aldolase class I"/>
    <property type="match status" value="1"/>
</dbReference>
<comment type="cofactor">
    <cofactor evidence="1">
        <name>[4Fe-4S] cluster</name>
        <dbReference type="ChEBI" id="CHEBI:49883"/>
    </cofactor>
</comment>
<name>A0A1G7HIG9_9BACT</name>
<dbReference type="InterPro" id="IPR007197">
    <property type="entry name" value="rSAM"/>
</dbReference>
<keyword evidence="4" id="KW-0408">Iron</keyword>
<dbReference type="GO" id="GO:0051536">
    <property type="term" value="F:iron-sulfur cluster binding"/>
    <property type="evidence" value="ECO:0007669"/>
    <property type="project" value="UniProtKB-KW"/>
</dbReference>
<keyword evidence="2" id="KW-0949">S-adenosyl-L-methionine</keyword>
<dbReference type="GO" id="GO:0046872">
    <property type="term" value="F:metal ion binding"/>
    <property type="evidence" value="ECO:0007669"/>
    <property type="project" value="UniProtKB-KW"/>
</dbReference>
<dbReference type="InterPro" id="IPR058240">
    <property type="entry name" value="rSAM_sf"/>
</dbReference>
<reference evidence="7 8" key="1">
    <citation type="submission" date="2016-10" db="EMBL/GenBank/DDBJ databases">
        <authorList>
            <person name="de Groot N.N."/>
        </authorList>
    </citation>
    <scope>NUCLEOTIDE SEQUENCE [LARGE SCALE GENOMIC DNA]</scope>
    <source>
        <strain evidence="7 8">GAS232</strain>
    </source>
</reference>
<organism evidence="7 8">
    <name type="scientific">Terriglobus roseus</name>
    <dbReference type="NCBI Taxonomy" id="392734"/>
    <lineage>
        <taxon>Bacteria</taxon>
        <taxon>Pseudomonadati</taxon>
        <taxon>Acidobacteriota</taxon>
        <taxon>Terriglobia</taxon>
        <taxon>Terriglobales</taxon>
        <taxon>Acidobacteriaceae</taxon>
        <taxon>Terriglobus</taxon>
    </lineage>
</organism>
<evidence type="ECO:0000313" key="8">
    <source>
        <dbReference type="Proteomes" id="UP000182427"/>
    </source>
</evidence>
<evidence type="ECO:0000256" key="4">
    <source>
        <dbReference type="ARBA" id="ARBA00023004"/>
    </source>
</evidence>
<dbReference type="InterPro" id="IPR050377">
    <property type="entry name" value="Radical_SAM_PqqE_MftC-like"/>
</dbReference>
<dbReference type="CDD" id="cd01335">
    <property type="entry name" value="Radical_SAM"/>
    <property type="match status" value="1"/>
</dbReference>